<organism evidence="1 2">
    <name type="scientific">Luteipulveratus mongoliensis</name>
    <dbReference type="NCBI Taxonomy" id="571913"/>
    <lineage>
        <taxon>Bacteria</taxon>
        <taxon>Bacillati</taxon>
        <taxon>Actinomycetota</taxon>
        <taxon>Actinomycetes</taxon>
        <taxon>Micrococcales</taxon>
        <taxon>Dermacoccaceae</taxon>
        <taxon>Luteipulveratus</taxon>
    </lineage>
</organism>
<evidence type="ECO:0000313" key="1">
    <source>
        <dbReference type="EMBL" id="AKU15353.1"/>
    </source>
</evidence>
<accession>A0A0K1JFJ6</accession>
<sequence length="467" mass="49670">MTRTAVRRLAAVGLIAVLAVVGWSTYRWWTGDAHRTQQFVANVQSLPGVDAAWTDHEEGIERVAMAPASSEDQVRGVVRRLQDRYAETREHSTITVGVARAVISQARSFAGDETPALLHAVGSVDVQPGTTIDVPTDSAGPVDVRVPTAGTSVSTARTVLTALAAADSWPMSGSRLWVRGPRGGVVVPDEVSISGARESQDLLSRLARLELLQRWHPSVRFGSDPRDTDITVYPSGLAEVGPAMSQARSLADPGSMISATVGRDDEDSTTISGTSDPARAVALVRQVSVGETVVRYADTGLLSVELRTSYDQLPGVLASAGKAGVRTIHVTWDDGEIKASVAQARQLLPGVARLRSLGYTTVWVAPDAGGTLRIGVAPIGSTREEREKASSDLEGRPDGLTQLSRAVRELGWPGRAEVHIPVVMDERLRDQIFLSTATGRSVRAPRAPIPATGVIEAWDATATPLVE</sequence>
<dbReference type="KEGG" id="lmoi:VV02_04855"/>
<evidence type="ECO:0000313" key="2">
    <source>
        <dbReference type="Proteomes" id="UP000066480"/>
    </source>
</evidence>
<dbReference type="Proteomes" id="UP000066480">
    <property type="component" value="Chromosome"/>
</dbReference>
<protein>
    <submittedName>
        <fullName evidence="1">Uncharacterized protein</fullName>
    </submittedName>
</protein>
<dbReference type="AlphaFoldDB" id="A0A0K1JFJ6"/>
<proteinExistence type="predicted"/>
<dbReference type="RefSeq" id="WP_052590228.1">
    <property type="nucleotide sequence ID" value="NZ_CP011112.1"/>
</dbReference>
<dbReference type="EMBL" id="CP011112">
    <property type="protein sequence ID" value="AKU15353.1"/>
    <property type="molecule type" value="Genomic_DNA"/>
</dbReference>
<dbReference type="STRING" id="571913.VV02_04855"/>
<gene>
    <name evidence="1" type="ORF">VV02_04855</name>
</gene>
<name>A0A0K1JFJ6_9MICO</name>
<reference evidence="1 2" key="1">
    <citation type="submission" date="2015-03" db="EMBL/GenBank/DDBJ databases">
        <title>Luteipulveratus halotolerans sp. nov., a novel actinobacterium (Dermacoccaceae) from Sarawak, Malaysia.</title>
        <authorList>
            <person name="Juboi H."/>
            <person name="Basik A."/>
            <person name="Shamsul S.S."/>
            <person name="Arnold P."/>
            <person name="Schmitt E.K."/>
            <person name="Sanglier J.-J."/>
            <person name="Yeo T."/>
        </authorList>
    </citation>
    <scope>NUCLEOTIDE SEQUENCE [LARGE SCALE GENOMIC DNA]</scope>
    <source>
        <strain evidence="1 2">MN07-A0370</strain>
    </source>
</reference>
<keyword evidence="2" id="KW-1185">Reference proteome</keyword>